<dbReference type="AlphaFoldDB" id="A0AAW5RD53"/>
<reference evidence="2" key="1">
    <citation type="submission" date="2021-06" db="EMBL/GenBank/DDBJ databases">
        <title>Propagation of a rapidly emergent carbapenem-resistant Acinetobacter baumannii lineage by various extra-hospital transmission networks.</title>
        <authorList>
            <person name="Calix J."/>
        </authorList>
    </citation>
    <scope>NUCLEOTIDE SEQUENCE</scope>
    <source>
        <strain evidence="2">WU_MDCI_Aw63</strain>
    </source>
</reference>
<dbReference type="Pfam" id="PF20155">
    <property type="entry name" value="TMP_3"/>
    <property type="match status" value="1"/>
</dbReference>
<dbReference type="NCBIfam" id="TIGR02675">
    <property type="entry name" value="tape_meas_nterm"/>
    <property type="match status" value="1"/>
</dbReference>
<protein>
    <submittedName>
        <fullName evidence="2">Tape measure protein</fullName>
    </submittedName>
</protein>
<evidence type="ECO:0000259" key="1">
    <source>
        <dbReference type="Pfam" id="PF20155"/>
    </source>
</evidence>
<gene>
    <name evidence="2" type="ORF">KTH64_10450</name>
</gene>
<name>A0AAW5RD53_ACIJU</name>
<evidence type="ECO:0000313" key="2">
    <source>
        <dbReference type="EMBL" id="MCU4397360.1"/>
    </source>
</evidence>
<dbReference type="RefSeq" id="WP_262579067.1">
    <property type="nucleotide sequence ID" value="NZ_JAHPRE010000039.1"/>
</dbReference>
<feature type="domain" description="Tape measure protein N-terminal" evidence="1">
    <location>
        <begin position="47"/>
        <end position="238"/>
    </location>
</feature>
<dbReference type="EMBL" id="JAHPRE010000039">
    <property type="protein sequence ID" value="MCU4397360.1"/>
    <property type="molecule type" value="Genomic_DNA"/>
</dbReference>
<dbReference type="Proteomes" id="UP001208534">
    <property type="component" value="Unassembled WGS sequence"/>
</dbReference>
<comment type="caution">
    <text evidence="2">The sequence shown here is derived from an EMBL/GenBank/DDBJ whole genome shotgun (WGS) entry which is preliminary data.</text>
</comment>
<sequence length="1111" mass="118394">MTNNSLDFLLNLRADTTGFDQGINGSKFAVNALVGALASLGIGLGAKELIEAADSYATLSAKIQQTTKESGNFEQAMSGVHQIALQTNSTLDNTGTLFTRLNTVAKDMGKSQQFALEMTSTVTKAIQLGGSSTQEAEAAVQQFIQAMQGGVLRGEEFNSIMESGYGLAEALAKGLGVTTGELRKMAEAGELSAERVLTALEKQKAGVDAQYAEMPLTIGNALQKIATSWQILIGEMDQANDASATVAQWLSVLADNLDVVEVLLNDIGDGFVWFGDQLKKIDLQTIEALKTALLSAYDAIKSLGSTIGTVFETTVDVINTTLGQIFNFSSGIDAATDKTNGFTKALQAVNVVFGFISDGFKALNIGINLIIGAAYDAAGAFSYWKSKITFGDTSAQAVKDFEVMSAKAQEYYKKSSDAAMEFKSAGVEAIRQIGLTQDEKNAERIANNQKTLTDLKAQEAQHVSDYKAISDERIKLQQQLVDARKSGDQSAIDAAVAGLAELDKKEKEYQAESKKISDEKIKAAQDLVNAQIEASTKGGVALSDTAKKTIEASVAAQGLAVEFDKTGKAIVKAIEQEAGGAVVSLETQLGQGRKAAAVFGIDLDTALNKVSDGFTANKSSLDDFAKNLESLGATGQQAADLTYEAWQKWLSEAKSPAEVDAAIAKLQELAEQGKITGEQLKVGIDLAKASAKDLSPELEAAREAGKALGIDIDKTANIMSQGFGQGSANLDTLKQKLEEVGITGQEASNTLYQGWQAWLEKADSQVEIDAAKAKLQEFESQGVFSTRQVENGMLALKLQTQKAAEATDETTEAFKRLGIQTKEQLKLDAELALAAFNKVQASGQATADGLKQAYERVMQAAIASGDQAVIANAKAKASSLGLQVQVDETGKASVKTMNELSNSVENVGRTASGSAAQGFRELGRVAKQEAEEVAETWEQAMARVDKERKAQAAETAKGLGQMADGQNQMAQDFYDQLIAGGMEKGRAEELKNEAITRMNNQLRTALNGGTAQGRFEAQAGYNSSQAWMQEILDGLDSKGSIGSSSPKISAPNIEAPSIQQIKMPNIDTGPSKTVTYRFEFGGQDIEFQGDPSQQDMVNSFFNQLEQAKKRM</sequence>
<dbReference type="InterPro" id="IPR013491">
    <property type="entry name" value="Tape_meas_N"/>
</dbReference>
<accession>A0AAW5RD53</accession>
<proteinExistence type="predicted"/>
<organism evidence="2 3">
    <name type="scientific">Acinetobacter junii</name>
    <dbReference type="NCBI Taxonomy" id="40215"/>
    <lineage>
        <taxon>Bacteria</taxon>
        <taxon>Pseudomonadati</taxon>
        <taxon>Pseudomonadota</taxon>
        <taxon>Gammaproteobacteria</taxon>
        <taxon>Moraxellales</taxon>
        <taxon>Moraxellaceae</taxon>
        <taxon>Acinetobacter</taxon>
    </lineage>
</organism>
<evidence type="ECO:0000313" key="3">
    <source>
        <dbReference type="Proteomes" id="UP001208534"/>
    </source>
</evidence>